<proteinExistence type="predicted"/>
<sequence>MPKGRGRRDLASRRSRVTPYLSNLTQEKEAIAPETQDSSFKKDWEDATCAVCMDFPHNAVLLLCSSHDKGCRPYMCATSYRHSNCLDQFKKAYSKSSSTSVTPTADNSVESSTSSLEPITSTRSENDTSDNMSPPSELQGLDLRRSVSDSEDASVEEDATPTIESTLNRSREKWEVPELACPLCRGQVKGWTVVEAARKYLNAKTRSCSQDSCSFIGTYEELRKHARHDHPLARPQEIDPDRQRNWRRLERERDRDDVISTIRATMPGALVLGDYVIEGGNIGNEGDDLDFPGDERNWLNVFLLFQAFGPAANIANSRNIPSRLRGLARGYHRLGMPPIVRQGIWGENSHGSPASEGNMSVTSDAREGNTSSARRRRRSRRRSSDLT</sequence>
<dbReference type="EMBL" id="GCHU01025648">
    <property type="protein sequence ID" value="JAG85563.1"/>
    <property type="molecule type" value="Transcribed_RNA"/>
</dbReference>
<organism evidence="2">
    <name type="scientific">Wollemia nobilis</name>
    <dbReference type="NCBI Taxonomy" id="56998"/>
    <lineage>
        <taxon>Eukaryota</taxon>
        <taxon>Viridiplantae</taxon>
        <taxon>Streptophyta</taxon>
        <taxon>Embryophyta</taxon>
        <taxon>Tracheophyta</taxon>
        <taxon>Spermatophyta</taxon>
        <taxon>Pinopsida</taxon>
        <taxon>Pinidae</taxon>
        <taxon>Conifers II</taxon>
        <taxon>Araucariales</taxon>
        <taxon>Araucariaceae</taxon>
        <taxon>Wollemia</taxon>
    </lineage>
</organism>
<feature type="compositionally biased region" description="Acidic residues" evidence="1">
    <location>
        <begin position="149"/>
        <end position="159"/>
    </location>
</feature>
<evidence type="ECO:0000313" key="2">
    <source>
        <dbReference type="EMBL" id="JAG85563.1"/>
    </source>
</evidence>
<feature type="region of interest" description="Disordered" evidence="1">
    <location>
        <begin position="344"/>
        <end position="387"/>
    </location>
</feature>
<evidence type="ECO:0000256" key="1">
    <source>
        <dbReference type="SAM" id="MobiDB-lite"/>
    </source>
</evidence>
<dbReference type="PANTHER" id="PTHR31197:SF12">
    <property type="entry name" value="OS02G0770600 PROTEIN"/>
    <property type="match status" value="1"/>
</dbReference>
<dbReference type="PANTHER" id="PTHR31197">
    <property type="entry name" value="OS01G0612600 PROTEIN"/>
    <property type="match status" value="1"/>
</dbReference>
<reference evidence="2" key="1">
    <citation type="submission" date="2015-02" db="EMBL/GenBank/DDBJ databases">
        <title>A transcriptome of Wollemia nobilis - a relic of Gondwana.</title>
        <authorList>
            <person name="Chia J.Y."/>
            <person name="Leong Y.S."/>
            <person name="Abdul Karim S."/>
            <person name="Wan Azmi N."/>
            <person name="Hercus R."/>
            <person name="Croft L."/>
        </authorList>
    </citation>
    <scope>NUCLEOTIDE SEQUENCE</scope>
    <source>
        <strain evidence="2">MaeBrown</strain>
        <tissue evidence="2">Leaf</tissue>
    </source>
</reference>
<feature type="compositionally biased region" description="Polar residues" evidence="1">
    <location>
        <begin position="349"/>
        <end position="363"/>
    </location>
</feature>
<accession>A0A0C9S477</accession>
<dbReference type="AlphaFoldDB" id="A0A0C9S477"/>
<feature type="compositionally biased region" description="Polar residues" evidence="1">
    <location>
        <begin position="96"/>
        <end position="136"/>
    </location>
</feature>
<dbReference type="InterPro" id="IPR012866">
    <property type="entry name" value="DUF1644"/>
</dbReference>
<feature type="region of interest" description="Disordered" evidence="1">
    <location>
        <begin position="96"/>
        <end position="169"/>
    </location>
</feature>
<dbReference type="Pfam" id="PF07800">
    <property type="entry name" value="DUF1644"/>
    <property type="match status" value="1"/>
</dbReference>
<name>A0A0C9S477_9CONI</name>
<protein>
    <submittedName>
        <fullName evidence="2">TSA: Wollemia nobilis Ref_Wollemi_Transcript_25842_1743 transcribed RNA sequence</fullName>
    </submittedName>
</protein>